<comment type="caution">
    <text evidence="3">The sequence shown here is derived from an EMBL/GenBank/DDBJ whole genome shotgun (WGS) entry which is preliminary data.</text>
</comment>
<evidence type="ECO:0000256" key="1">
    <source>
        <dbReference type="SAM" id="MobiDB-lite"/>
    </source>
</evidence>
<dbReference type="Proteomes" id="UP000765509">
    <property type="component" value="Unassembled WGS sequence"/>
</dbReference>
<dbReference type="InterPro" id="IPR036431">
    <property type="entry name" value="ARID_dom_sf"/>
</dbReference>
<dbReference type="InterPro" id="IPR001606">
    <property type="entry name" value="ARID_dom"/>
</dbReference>
<dbReference type="GO" id="GO:0003677">
    <property type="term" value="F:DNA binding"/>
    <property type="evidence" value="ECO:0007669"/>
    <property type="project" value="InterPro"/>
</dbReference>
<dbReference type="Pfam" id="PF01388">
    <property type="entry name" value="ARID"/>
    <property type="match status" value="1"/>
</dbReference>
<dbReference type="SUPFAM" id="SSF46774">
    <property type="entry name" value="ARID-like"/>
    <property type="match status" value="1"/>
</dbReference>
<feature type="domain" description="ARID" evidence="2">
    <location>
        <begin position="5"/>
        <end position="122"/>
    </location>
</feature>
<evidence type="ECO:0000259" key="2">
    <source>
        <dbReference type="PROSITE" id="PS51011"/>
    </source>
</evidence>
<dbReference type="SMART" id="SM00501">
    <property type="entry name" value="BRIGHT"/>
    <property type="match status" value="1"/>
</dbReference>
<name>A0A9Q3HHR7_9BASI</name>
<dbReference type="CDD" id="cd16100">
    <property type="entry name" value="ARID"/>
    <property type="match status" value="1"/>
</dbReference>
<evidence type="ECO:0000313" key="4">
    <source>
        <dbReference type="Proteomes" id="UP000765509"/>
    </source>
</evidence>
<sequence length="154" mass="17630">MVWKAKNRRHFTLYPEGGSSNSFTRLSISQLPSPPIIDNQPINLFKLFSAVQFLGGFQTVNQLKAWAQLASIIELVPSHTSIARRTGSINLNDGSNWYSLEQLQQIQQVFSQYLQHFETANSARRHQHQAIEQKHLLQPSHHHLKPPQPQQSQS</sequence>
<dbReference type="PROSITE" id="PS51011">
    <property type="entry name" value="ARID"/>
    <property type="match status" value="1"/>
</dbReference>
<proteinExistence type="predicted"/>
<gene>
    <name evidence="3" type="ORF">O181_042734</name>
</gene>
<reference evidence="3" key="1">
    <citation type="submission" date="2021-03" db="EMBL/GenBank/DDBJ databases">
        <title>Draft genome sequence of rust myrtle Austropuccinia psidii MF-1, a brazilian biotype.</title>
        <authorList>
            <person name="Quecine M.C."/>
            <person name="Pachon D.M.R."/>
            <person name="Bonatelli M.L."/>
            <person name="Correr F.H."/>
            <person name="Franceschini L.M."/>
            <person name="Leite T.F."/>
            <person name="Margarido G.R.A."/>
            <person name="Almeida C.A."/>
            <person name="Ferrarezi J.A."/>
            <person name="Labate C.A."/>
        </authorList>
    </citation>
    <scope>NUCLEOTIDE SEQUENCE</scope>
    <source>
        <strain evidence="3">MF-1</strain>
    </source>
</reference>
<feature type="region of interest" description="Disordered" evidence="1">
    <location>
        <begin position="135"/>
        <end position="154"/>
    </location>
</feature>
<accession>A0A9Q3HHR7</accession>
<protein>
    <recommendedName>
        <fullName evidence="2">ARID domain-containing protein</fullName>
    </recommendedName>
</protein>
<dbReference type="EMBL" id="AVOT02017138">
    <property type="protein sequence ID" value="MBW0503019.1"/>
    <property type="molecule type" value="Genomic_DNA"/>
</dbReference>
<dbReference type="SMART" id="SM01014">
    <property type="entry name" value="ARID"/>
    <property type="match status" value="1"/>
</dbReference>
<dbReference type="AlphaFoldDB" id="A0A9Q3HHR7"/>
<dbReference type="Gene3D" id="1.10.150.60">
    <property type="entry name" value="ARID DNA-binding domain"/>
    <property type="match status" value="1"/>
</dbReference>
<dbReference type="OrthoDB" id="2499742at2759"/>
<evidence type="ECO:0000313" key="3">
    <source>
        <dbReference type="EMBL" id="MBW0503019.1"/>
    </source>
</evidence>
<keyword evidence="4" id="KW-1185">Reference proteome</keyword>
<organism evidence="3 4">
    <name type="scientific">Austropuccinia psidii MF-1</name>
    <dbReference type="NCBI Taxonomy" id="1389203"/>
    <lineage>
        <taxon>Eukaryota</taxon>
        <taxon>Fungi</taxon>
        <taxon>Dikarya</taxon>
        <taxon>Basidiomycota</taxon>
        <taxon>Pucciniomycotina</taxon>
        <taxon>Pucciniomycetes</taxon>
        <taxon>Pucciniales</taxon>
        <taxon>Sphaerophragmiaceae</taxon>
        <taxon>Austropuccinia</taxon>
    </lineage>
</organism>